<dbReference type="OrthoDB" id="28127at2759"/>
<feature type="compositionally biased region" description="Polar residues" evidence="9">
    <location>
        <begin position="415"/>
        <end position="435"/>
    </location>
</feature>
<gene>
    <name evidence="12" type="ORF">P691DRAFT_812483</name>
</gene>
<keyword evidence="6" id="KW-0833">Ubl conjugation pathway</keyword>
<feature type="domain" description="PINIT" evidence="11">
    <location>
        <begin position="58"/>
        <end position="224"/>
    </location>
</feature>
<evidence type="ECO:0000256" key="5">
    <source>
        <dbReference type="ARBA" id="ARBA00022771"/>
    </source>
</evidence>
<dbReference type="Gene3D" id="3.30.40.10">
    <property type="entry name" value="Zinc/RING finger domain, C3HC4 (zinc finger)"/>
    <property type="match status" value="1"/>
</dbReference>
<evidence type="ECO:0000256" key="1">
    <source>
        <dbReference type="ARBA" id="ARBA00004718"/>
    </source>
</evidence>
<dbReference type="Pfam" id="PF14324">
    <property type="entry name" value="PINIT"/>
    <property type="match status" value="1"/>
</dbReference>
<evidence type="ECO:0000256" key="3">
    <source>
        <dbReference type="ARBA" id="ARBA00022679"/>
    </source>
</evidence>
<keyword evidence="5 8" id="KW-0863">Zinc-finger</keyword>
<feature type="compositionally biased region" description="Pro residues" evidence="9">
    <location>
        <begin position="42"/>
        <end position="54"/>
    </location>
</feature>
<dbReference type="InterPro" id="IPR004181">
    <property type="entry name" value="Znf_MIZ"/>
</dbReference>
<reference evidence="12" key="1">
    <citation type="submission" date="2020-11" db="EMBL/GenBank/DDBJ databases">
        <authorList>
            <consortium name="DOE Joint Genome Institute"/>
            <person name="Ahrendt S."/>
            <person name="Riley R."/>
            <person name="Andreopoulos W."/>
            <person name="Labutti K."/>
            <person name="Pangilinan J."/>
            <person name="Ruiz-Duenas F.J."/>
            <person name="Barrasa J.M."/>
            <person name="Sanchez-Garcia M."/>
            <person name="Camarero S."/>
            <person name="Miyauchi S."/>
            <person name="Serrano A."/>
            <person name="Linde D."/>
            <person name="Babiker R."/>
            <person name="Drula E."/>
            <person name="Ayuso-Fernandez I."/>
            <person name="Pacheco R."/>
            <person name="Padilla G."/>
            <person name="Ferreira P."/>
            <person name="Barriuso J."/>
            <person name="Kellner H."/>
            <person name="Castanera R."/>
            <person name="Alfaro M."/>
            <person name="Ramirez L."/>
            <person name="Pisabarro A.G."/>
            <person name="Kuo A."/>
            <person name="Tritt A."/>
            <person name="Lipzen A."/>
            <person name="He G."/>
            <person name="Yan M."/>
            <person name="Ng V."/>
            <person name="Cullen D."/>
            <person name="Martin F."/>
            <person name="Rosso M.-N."/>
            <person name="Henrissat B."/>
            <person name="Hibbett D."/>
            <person name="Martinez A.T."/>
            <person name="Grigoriev I.V."/>
        </authorList>
    </citation>
    <scope>NUCLEOTIDE SEQUENCE</scope>
    <source>
        <strain evidence="12">MF-IS2</strain>
    </source>
</reference>
<name>A0A9P5XNL0_9AGAR</name>
<protein>
    <submittedName>
        <fullName evidence="12">Uncharacterized protein</fullName>
    </submittedName>
</protein>
<feature type="compositionally biased region" description="Pro residues" evidence="9">
    <location>
        <begin position="541"/>
        <end position="551"/>
    </location>
</feature>
<dbReference type="InterPro" id="IPR013083">
    <property type="entry name" value="Znf_RING/FYVE/PHD"/>
</dbReference>
<keyword evidence="7" id="KW-0862">Zinc</keyword>
<dbReference type="EMBL" id="MU151058">
    <property type="protein sequence ID" value="KAF9453869.1"/>
    <property type="molecule type" value="Genomic_DNA"/>
</dbReference>
<dbReference type="Pfam" id="PF02891">
    <property type="entry name" value="zf-MIZ"/>
    <property type="match status" value="1"/>
</dbReference>
<feature type="compositionally biased region" description="Low complexity" evidence="9">
    <location>
        <begin position="1"/>
        <end position="14"/>
    </location>
</feature>
<dbReference type="AlphaFoldDB" id="A0A9P5XNL0"/>
<proteinExistence type="inferred from homology"/>
<feature type="region of interest" description="Disordered" evidence="9">
    <location>
        <begin position="1"/>
        <end position="64"/>
    </location>
</feature>
<evidence type="ECO:0000256" key="6">
    <source>
        <dbReference type="ARBA" id="ARBA00022786"/>
    </source>
</evidence>
<dbReference type="Gene3D" id="2.60.120.780">
    <property type="entry name" value="PINIT domain"/>
    <property type="match status" value="1"/>
</dbReference>
<evidence type="ECO:0000256" key="7">
    <source>
        <dbReference type="ARBA" id="ARBA00022833"/>
    </source>
</evidence>
<dbReference type="PANTHER" id="PTHR10782:SF4">
    <property type="entry name" value="TONALLI, ISOFORM E"/>
    <property type="match status" value="1"/>
</dbReference>
<comment type="caution">
    <text evidence="12">The sequence shown here is derived from an EMBL/GenBank/DDBJ whole genome shotgun (WGS) entry which is preliminary data.</text>
</comment>
<dbReference type="GO" id="GO:0061665">
    <property type="term" value="F:SUMO ligase activity"/>
    <property type="evidence" value="ECO:0007669"/>
    <property type="project" value="TreeGrafter"/>
</dbReference>
<dbReference type="InterPro" id="IPR038654">
    <property type="entry name" value="PINIT_sf"/>
</dbReference>
<keyword evidence="3" id="KW-0808">Transferase</keyword>
<evidence type="ECO:0000256" key="9">
    <source>
        <dbReference type="SAM" id="MobiDB-lite"/>
    </source>
</evidence>
<feature type="compositionally biased region" description="Polar residues" evidence="9">
    <location>
        <begin position="22"/>
        <end position="33"/>
    </location>
</feature>
<dbReference type="GO" id="GO:0016925">
    <property type="term" value="P:protein sumoylation"/>
    <property type="evidence" value="ECO:0007669"/>
    <property type="project" value="TreeGrafter"/>
</dbReference>
<comment type="pathway">
    <text evidence="1">Protein modification; protein sumoylation.</text>
</comment>
<evidence type="ECO:0000256" key="2">
    <source>
        <dbReference type="ARBA" id="ARBA00005383"/>
    </source>
</evidence>
<keyword evidence="13" id="KW-1185">Reference proteome</keyword>
<organism evidence="12 13">
    <name type="scientific">Macrolepiota fuliginosa MF-IS2</name>
    <dbReference type="NCBI Taxonomy" id="1400762"/>
    <lineage>
        <taxon>Eukaryota</taxon>
        <taxon>Fungi</taxon>
        <taxon>Dikarya</taxon>
        <taxon>Basidiomycota</taxon>
        <taxon>Agaricomycotina</taxon>
        <taxon>Agaricomycetes</taxon>
        <taxon>Agaricomycetidae</taxon>
        <taxon>Agaricales</taxon>
        <taxon>Agaricineae</taxon>
        <taxon>Agaricaceae</taxon>
        <taxon>Macrolepiota</taxon>
    </lineage>
</organism>
<keyword evidence="4" id="KW-0479">Metal-binding</keyword>
<feature type="domain" description="SP-RING-type" evidence="10">
    <location>
        <begin position="254"/>
        <end position="339"/>
    </location>
</feature>
<dbReference type="PROSITE" id="PS51044">
    <property type="entry name" value="ZF_SP_RING"/>
    <property type="match status" value="1"/>
</dbReference>
<sequence length="585" mass="64404">MGPSSSSTSNPHSHSLYHANNLKPTIYNSSPGTSALPRYDPYAPPRRPVVPPGPSTASSPAYSKPTPIRFKESPFFQIEQILSPVVECPESASSTDRRQQQVSFTLSSEQITKLRAPGTKFQLRLFCTSSFFYSGHSSFRSASSSSVPCLVEFPPTCEVRVNNVQLNANLKGLKKKPGTAPPPDITKLARLVNTPNKVELVYVNSQQPVQNKKYYMAVMLVESTAVDDLVDKLRTSSYLKSEEIKRKMAESVNLDDDIVAGPSKMSLKCPLSFMRVNTPCRSSKCVHSQCFDATSWYSMMEQTTTWFCPVCEKQLDYRELIIDGYFDEILKTVPESVEDVIVEADGEWHTADNKYGTATWRVGHPVTVPAPVPKKEETPPPPIKIEPESGKPNGQQKTDVSYILLSDDDEEEVQNELSPSRSANRSMDSFPSMTPQGQSQSQSQKKANVIDLTLDSDDDEPASVQPGKRKVSEAELGPASPTEPIWKKGRHEVDYQLPSIATLHNSAPDPHFRQSTLTSSGRLPPPHSINPGTPSRYPHYPGTPAPPPPYNNLPIRGGSAAPGSLQLPPLPGLPPRHNGGHPRWP</sequence>
<dbReference type="GO" id="GO:0008270">
    <property type="term" value="F:zinc ion binding"/>
    <property type="evidence" value="ECO:0007669"/>
    <property type="project" value="UniProtKB-KW"/>
</dbReference>
<evidence type="ECO:0000259" key="10">
    <source>
        <dbReference type="PROSITE" id="PS51044"/>
    </source>
</evidence>
<dbReference type="GO" id="GO:0000785">
    <property type="term" value="C:chromatin"/>
    <property type="evidence" value="ECO:0007669"/>
    <property type="project" value="TreeGrafter"/>
</dbReference>
<evidence type="ECO:0000256" key="8">
    <source>
        <dbReference type="PROSITE-ProRule" id="PRU00452"/>
    </source>
</evidence>
<evidence type="ECO:0000313" key="13">
    <source>
        <dbReference type="Proteomes" id="UP000807342"/>
    </source>
</evidence>
<evidence type="ECO:0000259" key="11">
    <source>
        <dbReference type="PROSITE" id="PS51466"/>
    </source>
</evidence>
<dbReference type="PANTHER" id="PTHR10782">
    <property type="entry name" value="ZINC FINGER MIZ DOMAIN-CONTAINING PROTEIN"/>
    <property type="match status" value="1"/>
</dbReference>
<evidence type="ECO:0000313" key="12">
    <source>
        <dbReference type="EMBL" id="KAF9453869.1"/>
    </source>
</evidence>
<comment type="similarity">
    <text evidence="2">Belongs to the PIAS family.</text>
</comment>
<evidence type="ECO:0000256" key="4">
    <source>
        <dbReference type="ARBA" id="ARBA00022723"/>
    </source>
</evidence>
<feature type="region of interest" description="Disordered" evidence="9">
    <location>
        <begin position="408"/>
        <end position="585"/>
    </location>
</feature>
<dbReference type="InterPro" id="IPR023321">
    <property type="entry name" value="PINIT"/>
</dbReference>
<accession>A0A9P5XNL0</accession>
<feature type="region of interest" description="Disordered" evidence="9">
    <location>
        <begin position="365"/>
        <end position="396"/>
    </location>
</feature>
<dbReference type="Proteomes" id="UP000807342">
    <property type="component" value="Unassembled WGS sequence"/>
</dbReference>
<dbReference type="PROSITE" id="PS51466">
    <property type="entry name" value="PINIT"/>
    <property type="match status" value="1"/>
</dbReference>